<dbReference type="EMBL" id="AAHK01000763">
    <property type="protein sequence ID" value="EAN89304.1"/>
    <property type="molecule type" value="Genomic_DNA"/>
</dbReference>
<dbReference type="KEGG" id="tcr:510073.24"/>
<gene>
    <name evidence="4" type="ORF">Tc00.1047053510073.24</name>
</gene>
<evidence type="ECO:0000313" key="4">
    <source>
        <dbReference type="EMBL" id="EAN89304.1"/>
    </source>
</evidence>
<feature type="transmembrane region" description="Helical" evidence="2">
    <location>
        <begin position="246"/>
        <end position="268"/>
    </location>
</feature>
<feature type="transmembrane region" description="Helical" evidence="2">
    <location>
        <begin position="29"/>
        <end position="53"/>
    </location>
</feature>
<keyword evidence="5" id="KW-1185">Reference proteome</keyword>
<feature type="signal peptide" evidence="3">
    <location>
        <begin position="1"/>
        <end position="19"/>
    </location>
</feature>
<proteinExistence type="predicted"/>
<dbReference type="PaxDb" id="353153-Q4D9V3"/>
<keyword evidence="2" id="KW-1133">Transmembrane helix</keyword>
<evidence type="ECO:0000256" key="1">
    <source>
        <dbReference type="SAM" id="MobiDB-lite"/>
    </source>
</evidence>
<feature type="transmembrane region" description="Helical" evidence="2">
    <location>
        <begin position="183"/>
        <end position="199"/>
    </location>
</feature>
<feature type="chain" id="PRO_5004236180" evidence="3">
    <location>
        <begin position="20"/>
        <end position="305"/>
    </location>
</feature>
<dbReference type="AlphaFoldDB" id="Q4D9V3"/>
<accession>Q4D9V3</accession>
<keyword evidence="2" id="KW-0812">Transmembrane</keyword>
<evidence type="ECO:0000256" key="2">
    <source>
        <dbReference type="SAM" id="Phobius"/>
    </source>
</evidence>
<dbReference type="InParanoid" id="Q4D9V3"/>
<feature type="transmembrane region" description="Helical" evidence="2">
    <location>
        <begin position="153"/>
        <end position="171"/>
    </location>
</feature>
<feature type="region of interest" description="Disordered" evidence="1">
    <location>
        <begin position="279"/>
        <end position="305"/>
    </location>
</feature>
<dbReference type="Proteomes" id="UP000002296">
    <property type="component" value="Unassembled WGS sequence"/>
</dbReference>
<organism evidence="4 5">
    <name type="scientific">Trypanosoma cruzi (strain CL Brener)</name>
    <dbReference type="NCBI Taxonomy" id="353153"/>
    <lineage>
        <taxon>Eukaryota</taxon>
        <taxon>Discoba</taxon>
        <taxon>Euglenozoa</taxon>
        <taxon>Kinetoplastea</taxon>
        <taxon>Metakinetoplastina</taxon>
        <taxon>Trypanosomatida</taxon>
        <taxon>Trypanosomatidae</taxon>
        <taxon>Trypanosoma</taxon>
        <taxon>Schizotrypanum</taxon>
    </lineage>
</organism>
<reference evidence="4 5" key="1">
    <citation type="journal article" date="2005" name="Science">
        <title>The genome sequence of Trypanosoma cruzi, etiologic agent of Chagas disease.</title>
        <authorList>
            <person name="El-Sayed N.M."/>
            <person name="Myler P.J."/>
            <person name="Bartholomeu D.C."/>
            <person name="Nilsson D."/>
            <person name="Aggarwal G."/>
            <person name="Tran A.N."/>
            <person name="Ghedin E."/>
            <person name="Worthey E.A."/>
            <person name="Delcher A.L."/>
            <person name="Blandin G."/>
            <person name="Westenberger S.J."/>
            <person name="Caler E."/>
            <person name="Cerqueira G.C."/>
            <person name="Branche C."/>
            <person name="Haas B."/>
            <person name="Anupama A."/>
            <person name="Arner E."/>
            <person name="Aslund L."/>
            <person name="Attipoe P."/>
            <person name="Bontempi E."/>
            <person name="Bringaud F."/>
            <person name="Burton P."/>
            <person name="Cadag E."/>
            <person name="Campbell D.A."/>
            <person name="Carrington M."/>
            <person name="Crabtree J."/>
            <person name="Darban H."/>
            <person name="da Silveira J.F."/>
            <person name="de Jong P."/>
            <person name="Edwards K."/>
            <person name="Englund P.T."/>
            <person name="Fazelina G."/>
            <person name="Feldblyum T."/>
            <person name="Ferella M."/>
            <person name="Frasch A.C."/>
            <person name="Gull K."/>
            <person name="Horn D."/>
            <person name="Hou L."/>
            <person name="Huang Y."/>
            <person name="Kindlund E."/>
            <person name="Klingbeil M."/>
            <person name="Kluge S."/>
            <person name="Koo H."/>
            <person name="Lacerda D."/>
            <person name="Levin M.J."/>
            <person name="Lorenzi H."/>
            <person name="Louie T."/>
            <person name="Machado C.R."/>
            <person name="McCulloch R."/>
            <person name="McKenna A."/>
            <person name="Mizuno Y."/>
            <person name="Mottram J.C."/>
            <person name="Nelson S."/>
            <person name="Ochaya S."/>
            <person name="Osoegawa K."/>
            <person name="Pai G."/>
            <person name="Parsons M."/>
            <person name="Pentony M."/>
            <person name="Pettersson U."/>
            <person name="Pop M."/>
            <person name="Ramirez J.L."/>
            <person name="Rinta J."/>
            <person name="Robertson L."/>
            <person name="Salzberg S.L."/>
            <person name="Sanchez D.O."/>
            <person name="Seyler A."/>
            <person name="Sharma R."/>
            <person name="Shetty J."/>
            <person name="Simpson A.J."/>
            <person name="Sisk E."/>
            <person name="Tammi M.T."/>
            <person name="Tarleton R."/>
            <person name="Teixeira S."/>
            <person name="Van Aken S."/>
            <person name="Vogt C."/>
            <person name="Ward P.N."/>
            <person name="Wickstead B."/>
            <person name="Wortman J."/>
            <person name="White O."/>
            <person name="Fraser C.M."/>
            <person name="Stuart K.D."/>
            <person name="Andersson B."/>
        </authorList>
    </citation>
    <scope>NUCLEOTIDE SEQUENCE [LARGE SCALE GENOMIC DNA]</scope>
    <source>
        <strain evidence="4 5">CL Brener</strain>
    </source>
</reference>
<dbReference type="GeneID" id="3542075"/>
<dbReference type="RefSeq" id="XP_811155.1">
    <property type="nucleotide sequence ID" value="XM_806062.1"/>
</dbReference>
<sequence length="305" mass="35242">MFCFILFLFLLFLSPSTHPSIHASTHLSIYLPIYSFYFCFCFFFFFLLVLFAFKMSSTDGGGRELLLFSSFCCCYQRKHLITPCLFVCLFVSVCFVCVLCVFCFFKRDFIAYTFVSGSPSPHACTHTEREGGREGGIEKRRRWWWWKVGRGNVLVLYFYCVLIPFVMILFFARQAEDMHGRQNSFVVVVCVCVFFSALRPPRWTHDERECARCVYSCTGPSMACRRVCGQGALFFFPPPTHPSSPLAFSSFYAAFVFVRSFLSLSLSLSHCACMHEGRTHPPNEGEGGEREREGNEEEKKKKEER</sequence>
<keyword evidence="2" id="KW-0472">Membrane</keyword>
<feature type="transmembrane region" description="Helical" evidence="2">
    <location>
        <begin position="84"/>
        <end position="105"/>
    </location>
</feature>
<evidence type="ECO:0000313" key="5">
    <source>
        <dbReference type="Proteomes" id="UP000002296"/>
    </source>
</evidence>
<keyword evidence="3" id="KW-0732">Signal</keyword>
<comment type="caution">
    <text evidence="4">The sequence shown here is derived from an EMBL/GenBank/DDBJ whole genome shotgun (WGS) entry which is preliminary data.</text>
</comment>
<protein>
    <submittedName>
        <fullName evidence="4">Uncharacterized protein</fullName>
    </submittedName>
</protein>
<name>Q4D9V3_TRYCC</name>
<evidence type="ECO:0000256" key="3">
    <source>
        <dbReference type="SAM" id="SignalP"/>
    </source>
</evidence>